<comment type="catalytic activity">
    <reaction evidence="1">
        <text>ATP + protein L-histidine = ADP + protein N-phospho-L-histidine.</text>
        <dbReference type="EC" id="2.7.13.3"/>
    </reaction>
</comment>
<dbReference type="SMART" id="SM00387">
    <property type="entry name" value="HATPase_c"/>
    <property type="match status" value="1"/>
</dbReference>
<dbReference type="CDD" id="cd00130">
    <property type="entry name" value="PAS"/>
    <property type="match status" value="1"/>
</dbReference>
<evidence type="ECO:0000256" key="2">
    <source>
        <dbReference type="ARBA" id="ARBA00012438"/>
    </source>
</evidence>
<keyword evidence="3" id="KW-0808">Transferase</keyword>
<dbReference type="InterPro" id="IPR003594">
    <property type="entry name" value="HATPase_dom"/>
</dbReference>
<dbReference type="InterPro" id="IPR005467">
    <property type="entry name" value="His_kinase_dom"/>
</dbReference>
<dbReference type="PANTHER" id="PTHR43711">
    <property type="entry name" value="TWO-COMPONENT HISTIDINE KINASE"/>
    <property type="match status" value="1"/>
</dbReference>
<keyword evidence="8" id="KW-1185">Reference proteome</keyword>
<comment type="caution">
    <text evidence="7">The sequence shown here is derived from an EMBL/GenBank/DDBJ whole genome shotgun (WGS) entry which is preliminary data.</text>
</comment>
<gene>
    <name evidence="7" type="ORF">OLX77_00590</name>
</gene>
<evidence type="ECO:0000256" key="1">
    <source>
        <dbReference type="ARBA" id="ARBA00000085"/>
    </source>
</evidence>
<dbReference type="SUPFAM" id="SSF55785">
    <property type="entry name" value="PYP-like sensor domain (PAS domain)"/>
    <property type="match status" value="1"/>
</dbReference>
<dbReference type="Gene3D" id="3.30.450.20">
    <property type="entry name" value="PAS domain"/>
    <property type="match status" value="1"/>
</dbReference>
<reference evidence="7" key="1">
    <citation type="journal article" date="2022" name="bioRxiv">
        <title>Thiovibrio frasassiensisgen. nov., sp. nov., an autotrophic, elemental sulfur disproportionating bacterium isolated from sulfidic karst sediment, and proposal of Thiovibrionaceae fam. nov.</title>
        <authorList>
            <person name="Aronson H."/>
            <person name="Thomas C."/>
            <person name="Bhattacharyya M."/>
            <person name="Eckstein S."/>
            <person name="Jensen S."/>
            <person name="Barco R."/>
            <person name="Macalady J."/>
            <person name="Amend J."/>
        </authorList>
    </citation>
    <scope>NUCLEOTIDE SEQUENCE</scope>
    <source>
        <strain evidence="7">RS19-109</strain>
    </source>
</reference>
<dbReference type="InterPro" id="IPR000014">
    <property type="entry name" value="PAS"/>
</dbReference>
<dbReference type="GO" id="GO:0004673">
    <property type="term" value="F:protein histidine kinase activity"/>
    <property type="evidence" value="ECO:0007669"/>
    <property type="project" value="UniProtKB-EC"/>
</dbReference>
<evidence type="ECO:0000259" key="6">
    <source>
        <dbReference type="PROSITE" id="PS50109"/>
    </source>
</evidence>
<organism evidence="7 8">
    <name type="scientific">Thiovibrio frasassiensis</name>
    <dbReference type="NCBI Taxonomy" id="2984131"/>
    <lineage>
        <taxon>Bacteria</taxon>
        <taxon>Pseudomonadati</taxon>
        <taxon>Thermodesulfobacteriota</taxon>
        <taxon>Desulfobulbia</taxon>
        <taxon>Desulfobulbales</taxon>
        <taxon>Thiovibrionaceae</taxon>
        <taxon>Thiovibrio</taxon>
    </lineage>
</organism>
<dbReference type="Pfam" id="PF02518">
    <property type="entry name" value="HATPase_c"/>
    <property type="match status" value="1"/>
</dbReference>
<dbReference type="EMBL" id="JAPHEH010000001">
    <property type="protein sequence ID" value="MDG4474654.1"/>
    <property type="molecule type" value="Genomic_DNA"/>
</dbReference>
<dbReference type="GO" id="GO:0000160">
    <property type="term" value="P:phosphorelay signal transduction system"/>
    <property type="evidence" value="ECO:0007669"/>
    <property type="project" value="UniProtKB-KW"/>
</dbReference>
<dbReference type="AlphaFoldDB" id="A0A9X4RKH8"/>
<dbReference type="RefSeq" id="WP_307631635.1">
    <property type="nucleotide sequence ID" value="NZ_JAPHEH010000001.1"/>
</dbReference>
<evidence type="ECO:0000313" key="7">
    <source>
        <dbReference type="EMBL" id="MDG4474654.1"/>
    </source>
</evidence>
<dbReference type="InterPro" id="IPR050736">
    <property type="entry name" value="Sensor_HK_Regulatory"/>
</dbReference>
<proteinExistence type="predicted"/>
<evidence type="ECO:0000256" key="4">
    <source>
        <dbReference type="ARBA" id="ARBA00022777"/>
    </source>
</evidence>
<dbReference type="Gene3D" id="3.30.565.10">
    <property type="entry name" value="Histidine kinase-like ATPase, C-terminal domain"/>
    <property type="match status" value="1"/>
</dbReference>
<keyword evidence="5" id="KW-0902">Two-component regulatory system</keyword>
<evidence type="ECO:0000313" key="8">
    <source>
        <dbReference type="Proteomes" id="UP001154240"/>
    </source>
</evidence>
<keyword evidence="4 7" id="KW-0418">Kinase</keyword>
<dbReference type="SUPFAM" id="SSF55874">
    <property type="entry name" value="ATPase domain of HSP90 chaperone/DNA topoisomerase II/histidine kinase"/>
    <property type="match status" value="1"/>
</dbReference>
<feature type="domain" description="Histidine kinase" evidence="6">
    <location>
        <begin position="172"/>
        <end position="383"/>
    </location>
</feature>
<evidence type="ECO:0000256" key="5">
    <source>
        <dbReference type="ARBA" id="ARBA00023012"/>
    </source>
</evidence>
<dbReference type="PANTHER" id="PTHR43711:SF26">
    <property type="entry name" value="SENSOR HISTIDINE KINASE RCSC"/>
    <property type="match status" value="1"/>
</dbReference>
<dbReference type="Proteomes" id="UP001154240">
    <property type="component" value="Unassembled WGS sequence"/>
</dbReference>
<sequence length="388" mass="42846">MNENLCPSETSQQPRCSRVEIENLSQAIGGNRQLLDVLNAFPGFVLVLNHTRQIVFANQAFLHFLGAASLAEVLGKKPGDALACERAVQSVLGCGTTVFCSTCGAAKATPPLLLHQPENGDAQECRIRQAGSGKSFDFRVQTAPFPGGNDNLYLFFLTDISHEKRRRALERIFFHDVANIATGMVGMSRTLCQKELDEEKKRQFQDVLHRYAHRLADEVEAQSALAAAENNDLHLQGEPCASLALLEEVVAFYNNIDNGRTSRVEISADAVASEFFTDPRLLHRILINMTKNAIEASPPEAMIRIGCEQAENGLDFWVHNHGCMPEKIQLQIFQRSFSTKGAGRGLGTYSIKLLGERYLKGKVSFTSSPENGTTFRFRCPRNIKAASS</sequence>
<dbReference type="InterPro" id="IPR036890">
    <property type="entry name" value="HATPase_C_sf"/>
</dbReference>
<dbReference type="SMART" id="SM00091">
    <property type="entry name" value="PAS"/>
    <property type="match status" value="1"/>
</dbReference>
<dbReference type="EC" id="2.7.13.3" evidence="2"/>
<reference evidence="7" key="2">
    <citation type="submission" date="2022-10" db="EMBL/GenBank/DDBJ databases">
        <authorList>
            <person name="Aronson H.S."/>
        </authorList>
    </citation>
    <scope>NUCLEOTIDE SEQUENCE</scope>
    <source>
        <strain evidence="7">RS19-109</strain>
    </source>
</reference>
<evidence type="ECO:0000256" key="3">
    <source>
        <dbReference type="ARBA" id="ARBA00022679"/>
    </source>
</evidence>
<name>A0A9X4RKH8_9BACT</name>
<dbReference type="PROSITE" id="PS50109">
    <property type="entry name" value="HIS_KIN"/>
    <property type="match status" value="1"/>
</dbReference>
<accession>A0A9X4RKH8</accession>
<protein>
    <recommendedName>
        <fullName evidence="2">histidine kinase</fullName>
        <ecNumber evidence="2">2.7.13.3</ecNumber>
    </recommendedName>
</protein>
<dbReference type="InterPro" id="IPR035965">
    <property type="entry name" value="PAS-like_dom_sf"/>
</dbReference>